<dbReference type="HOGENOM" id="CLU_022501_3_0_1"/>
<comment type="similarity">
    <text evidence="4">Belongs to the serine esterase family.</text>
</comment>
<keyword evidence="3 4" id="KW-0443">Lipid metabolism</keyword>
<feature type="active site" description="Charge relay system" evidence="5">
    <location>
        <position position="293"/>
    </location>
</feature>
<dbReference type="AlphaFoldDB" id="A0A0D1Z830"/>
<reference evidence="7 8" key="1">
    <citation type="submission" date="2015-01" db="EMBL/GenBank/DDBJ databases">
        <title>The Genome Sequence of Ochroconis gallopava CBS43764.</title>
        <authorList>
            <consortium name="The Broad Institute Genomics Platform"/>
            <person name="Cuomo C."/>
            <person name="de Hoog S."/>
            <person name="Gorbushina A."/>
            <person name="Stielow B."/>
            <person name="Teixiera M."/>
            <person name="Abouelleil A."/>
            <person name="Chapman S.B."/>
            <person name="Priest M."/>
            <person name="Young S.K."/>
            <person name="Wortman J."/>
            <person name="Nusbaum C."/>
            <person name="Birren B."/>
        </authorList>
    </citation>
    <scope>NUCLEOTIDE SEQUENCE [LARGE SCALE GENOMIC DNA]</scope>
    <source>
        <strain evidence="7 8">CBS 43764</strain>
    </source>
</reference>
<dbReference type="GO" id="GO:0016042">
    <property type="term" value="P:lipid catabolic process"/>
    <property type="evidence" value="ECO:0007669"/>
    <property type="project" value="UniProtKB-KW"/>
</dbReference>
<keyword evidence="8" id="KW-1185">Reference proteome</keyword>
<keyword evidence="1 4" id="KW-0378">Hydrolase</keyword>
<dbReference type="PANTHER" id="PTHR10272">
    <property type="entry name" value="PLATELET-ACTIVATING FACTOR ACETYLHYDROLASE"/>
    <property type="match status" value="1"/>
</dbReference>
<dbReference type="GO" id="GO:0003847">
    <property type="term" value="F:1-alkyl-2-acetylglycerophosphocholine esterase activity"/>
    <property type="evidence" value="ECO:0007669"/>
    <property type="project" value="UniProtKB-UniRule"/>
</dbReference>
<feature type="chain" id="PRO_5002237506" description="Putative phospholipase" evidence="6">
    <location>
        <begin position="19"/>
        <end position="492"/>
    </location>
</feature>
<dbReference type="InterPro" id="IPR016715">
    <property type="entry name" value="PAF_acetylhydro_eukaryote"/>
</dbReference>
<feature type="signal peptide" evidence="6">
    <location>
        <begin position="1"/>
        <end position="18"/>
    </location>
</feature>
<feature type="active site" description="Charge relay system" evidence="5">
    <location>
        <position position="357"/>
    </location>
</feature>
<evidence type="ECO:0000256" key="1">
    <source>
        <dbReference type="ARBA" id="ARBA00022801"/>
    </source>
</evidence>
<dbReference type="STRING" id="253628.A0A0D1Z830"/>
<dbReference type="InParanoid" id="A0A0D1Z830"/>
<dbReference type="Gene3D" id="3.40.50.1820">
    <property type="entry name" value="alpha/beta hydrolase"/>
    <property type="match status" value="1"/>
</dbReference>
<evidence type="ECO:0000256" key="6">
    <source>
        <dbReference type="SAM" id="SignalP"/>
    </source>
</evidence>
<evidence type="ECO:0000313" key="8">
    <source>
        <dbReference type="Proteomes" id="UP000053259"/>
    </source>
</evidence>
<dbReference type="SUPFAM" id="SSF53474">
    <property type="entry name" value="alpha/beta-Hydrolases"/>
    <property type="match status" value="1"/>
</dbReference>
<proteinExistence type="inferred from homology"/>
<dbReference type="Pfam" id="PF03403">
    <property type="entry name" value="PAF-AH_p_II"/>
    <property type="match status" value="1"/>
</dbReference>
<dbReference type="VEuPathDB" id="FungiDB:PV09_00047"/>
<dbReference type="Proteomes" id="UP000053259">
    <property type="component" value="Unassembled WGS sequence"/>
</dbReference>
<keyword evidence="2 4" id="KW-0442">Lipid degradation</keyword>
<comment type="catalytic activity">
    <reaction evidence="4">
        <text>a 1-O-alkyl-2-acetyl-sn-glycero-3-phosphocholine + H2O = a 1-O-alkyl-sn-glycero-3-phosphocholine + acetate + H(+)</text>
        <dbReference type="Rhea" id="RHEA:17777"/>
        <dbReference type="ChEBI" id="CHEBI:15377"/>
        <dbReference type="ChEBI" id="CHEBI:15378"/>
        <dbReference type="ChEBI" id="CHEBI:30089"/>
        <dbReference type="ChEBI" id="CHEBI:30909"/>
        <dbReference type="ChEBI" id="CHEBI:36707"/>
        <dbReference type="EC" id="3.1.1.47"/>
    </reaction>
</comment>
<evidence type="ECO:0000313" key="7">
    <source>
        <dbReference type="EMBL" id="KIW09102.1"/>
    </source>
</evidence>
<name>A0A0D1Z830_9PEZI</name>
<organism evidence="7 8">
    <name type="scientific">Verruconis gallopava</name>
    <dbReference type="NCBI Taxonomy" id="253628"/>
    <lineage>
        <taxon>Eukaryota</taxon>
        <taxon>Fungi</taxon>
        <taxon>Dikarya</taxon>
        <taxon>Ascomycota</taxon>
        <taxon>Pezizomycotina</taxon>
        <taxon>Dothideomycetes</taxon>
        <taxon>Pleosporomycetidae</taxon>
        <taxon>Venturiales</taxon>
        <taxon>Sympoventuriaceae</taxon>
        <taxon>Verruconis</taxon>
    </lineage>
</organism>
<gene>
    <name evidence="7" type="ORF">PV09_00047</name>
</gene>
<dbReference type="EC" id="3.1.1.47" evidence="4"/>
<dbReference type="RefSeq" id="XP_016218971.1">
    <property type="nucleotide sequence ID" value="XM_016352714.1"/>
</dbReference>
<evidence type="ECO:0000256" key="5">
    <source>
        <dbReference type="PIRSR" id="PIRSR018169-1"/>
    </source>
</evidence>
<evidence type="ECO:0000256" key="3">
    <source>
        <dbReference type="ARBA" id="ARBA00023098"/>
    </source>
</evidence>
<evidence type="ECO:0000256" key="2">
    <source>
        <dbReference type="ARBA" id="ARBA00022963"/>
    </source>
</evidence>
<protein>
    <recommendedName>
        <fullName evidence="4">Putative phospholipase</fullName>
        <ecNumber evidence="4">3.1.1.47</ecNumber>
    </recommendedName>
</protein>
<dbReference type="InterPro" id="IPR029058">
    <property type="entry name" value="AB_hydrolase_fold"/>
</dbReference>
<dbReference type="PIRSF" id="PIRSF018169">
    <property type="entry name" value="PAF_acetylhydrolase"/>
    <property type="match status" value="1"/>
</dbReference>
<evidence type="ECO:0000256" key="4">
    <source>
        <dbReference type="PIRNR" id="PIRNR018169"/>
    </source>
</evidence>
<dbReference type="EMBL" id="KN847529">
    <property type="protein sequence ID" value="KIW09102.1"/>
    <property type="molecule type" value="Genomic_DNA"/>
</dbReference>
<keyword evidence="6" id="KW-0732">Signal</keyword>
<accession>A0A0D1Z830</accession>
<dbReference type="GeneID" id="27308020"/>
<dbReference type="OrthoDB" id="2363873at2759"/>
<sequence length="492" mass="51943">MIGVWGLVLTPLLTLAQAQLPAYNGRYGVGYVTIEVPVSDPRNTSNYTISSTGQPAFQLETVLFSAYYPSSKNNESTKASPPWLQNIDLISLGIAESTNGSVTAQVVKIGLEALAGSAVIPAFTDVPIVNATGYPVFIFSHGDTTLPEWYSHYLGSIAADGNVVVAITHRDGSNAGSVVEIKGQPPKNVTYILPDQLRPPVNATGLAMLQRAFRQAEVEETVRVLKAINDGQGVDVYQSNSRGDGQTLANWKGRLDFDKLVIGGHSFGATSALDTIQSRQVSNSTVRAGLTLDPGKESGPLSTNVQVPILIPDSEAWSSQPSVLFGKDFFTVVKTIAETSLNATNAGWFMTLLGTAHSSITDAGLIAGSSLLSLFDSTAANATLDPATALAKYVNVSLEFFNYLKNGTVSDILAINVTDPTYSIRPPNSSTPGNETSFWEIHVAPISNATGTSTVSSPGASSTKKSTANRELVASTGNFVFIATMLVIAMSV</sequence>
<feature type="active site" description="Nucleophile" evidence="5">
    <location>
        <position position="266"/>
    </location>
</feature>
<dbReference type="PANTHER" id="PTHR10272:SF11">
    <property type="entry name" value="PHOSPHOLIPASE-RELATED"/>
    <property type="match status" value="1"/>
</dbReference>